<feature type="compositionally biased region" description="Basic residues" evidence="1">
    <location>
        <begin position="239"/>
        <end position="249"/>
    </location>
</feature>
<reference evidence="2 3" key="1">
    <citation type="journal article" date="2010" name="Genome Biol. Evol.">
        <title>The sequence of a 1.8-mb bacterial linear plasmid reveals a rich evolutionary reservoir of secondary metabolic pathways.</title>
        <authorList>
            <person name="Medema M.H."/>
            <person name="Trefzer A."/>
            <person name="Kovalchuk A."/>
            <person name="van den Berg M."/>
            <person name="Mueller U."/>
            <person name="Heijne W."/>
            <person name="Wu L."/>
            <person name="Alam M.T."/>
            <person name="Ronning C.M."/>
            <person name="Nierman W.C."/>
            <person name="Bovenberg R.A.L."/>
            <person name="Breitling R."/>
            <person name="Takano E."/>
        </authorList>
    </citation>
    <scope>NUCLEOTIDE SEQUENCE [LARGE SCALE GENOMIC DNA]</scope>
    <source>
        <strain evidence="3">ATCC 27064 / DSM 738 / JCM 4710 / NBRC 13307 / NCIMB 12785 / NRRL 3585 / VKM Ac-602</strain>
    </source>
</reference>
<gene>
    <name evidence="2" type="ORF">SCLAV_0922</name>
</gene>
<evidence type="ECO:0000313" key="3">
    <source>
        <dbReference type="Proteomes" id="UP000002357"/>
    </source>
</evidence>
<feature type="region of interest" description="Disordered" evidence="1">
    <location>
        <begin position="155"/>
        <end position="259"/>
    </location>
</feature>
<name>E2PWG6_STRCL</name>
<proteinExistence type="predicted"/>
<evidence type="ECO:0000256" key="1">
    <source>
        <dbReference type="SAM" id="MobiDB-lite"/>
    </source>
</evidence>
<keyword evidence="3" id="KW-1185">Reference proteome</keyword>
<dbReference type="AlphaFoldDB" id="E2PWG6"/>
<feature type="region of interest" description="Disordered" evidence="1">
    <location>
        <begin position="1"/>
        <end position="60"/>
    </location>
</feature>
<feature type="compositionally biased region" description="Low complexity" evidence="1">
    <location>
        <begin position="1"/>
        <end position="17"/>
    </location>
</feature>
<protein>
    <submittedName>
        <fullName evidence="2">Uncharacterized protein</fullName>
    </submittedName>
</protein>
<dbReference type="Proteomes" id="UP000002357">
    <property type="component" value="Chromosome"/>
</dbReference>
<sequence length="259" mass="26674">MAPVSSGARLPRPAPAAERSRRRSGPAAPAPDPPSAARPGTAPTARVLCPASGAPRVACPGSPAPLPRTAPGQCLMPHPVLAVGAGSRARSFPCPGICPIAGVGVVPPSPRLSPPHRRRMSGVRAPSGPPRPGPVPGIRYGPVPGGRCAGPCPAGPEVPGRAPAPGQWPTRPAATTTRASSRWQMSSWAPDGGAPWRTTAAVSTLTYPERGMPWPRASARVSRTEGEDTARSPSWPTAHQRRSRPKPFRSSRASREASG</sequence>
<organism evidence="2 3">
    <name type="scientific">Streptomyces clavuligerus</name>
    <dbReference type="NCBI Taxonomy" id="1901"/>
    <lineage>
        <taxon>Bacteria</taxon>
        <taxon>Bacillati</taxon>
        <taxon>Actinomycetota</taxon>
        <taxon>Actinomycetes</taxon>
        <taxon>Kitasatosporales</taxon>
        <taxon>Streptomycetaceae</taxon>
        <taxon>Streptomyces</taxon>
    </lineage>
</organism>
<accession>E2PWG6</accession>
<dbReference type="EMBL" id="CM000913">
    <property type="protein sequence ID" value="EFG05999.1"/>
    <property type="molecule type" value="Genomic_DNA"/>
</dbReference>
<feature type="compositionally biased region" description="Low complexity" evidence="1">
    <location>
        <begin position="169"/>
        <end position="182"/>
    </location>
</feature>
<feature type="region of interest" description="Disordered" evidence="1">
    <location>
        <begin position="113"/>
        <end position="135"/>
    </location>
</feature>
<evidence type="ECO:0000313" key="2">
    <source>
        <dbReference type="EMBL" id="EFG05999.1"/>
    </source>
</evidence>